<dbReference type="NCBIfam" id="TIGR00723">
    <property type="entry name" value="ttdB_fumA_fumB"/>
    <property type="match status" value="1"/>
</dbReference>
<evidence type="ECO:0000256" key="5">
    <source>
        <dbReference type="ARBA" id="ARBA00039250"/>
    </source>
</evidence>
<dbReference type="Proteomes" id="UP000182379">
    <property type="component" value="Unassembled WGS sequence"/>
</dbReference>
<dbReference type="GO" id="GO:0008730">
    <property type="term" value="F:L(+)-tartrate dehydratase activity"/>
    <property type="evidence" value="ECO:0007669"/>
    <property type="project" value="UniProtKB-EC"/>
</dbReference>
<comment type="catalytic activity">
    <reaction evidence="6">
        <text>(2R,3R)-tartrate = oxaloacetate + H2O</text>
        <dbReference type="Rhea" id="RHEA:15413"/>
        <dbReference type="ChEBI" id="CHEBI:15377"/>
        <dbReference type="ChEBI" id="CHEBI:16452"/>
        <dbReference type="ChEBI" id="CHEBI:30924"/>
        <dbReference type="EC" id="4.2.1.32"/>
    </reaction>
</comment>
<dbReference type="SUPFAM" id="SSF117457">
    <property type="entry name" value="FumA C-terminal domain-like"/>
    <property type="match status" value="1"/>
</dbReference>
<sequence length="206" mass="23028">MANKVVLHTPIKSEDIENLKIGDIVYLTGKITTCRDVAHRRLIEEGRKLPVDLEGGAIFHAGPIVRPIEGKENAYEMVSIGPTTSMRMEKFEKDFIPQTGVKLIVGKGGMGQDTMDACQKYKTIFCVFPAGCAVVSAVHFKKIIDAQWKDLGMPETLWTSEVEELGPLIVAVDTKGGNLFEENKKTYKKRAEEVYEEIIPNVRFIK</sequence>
<keyword evidence="3" id="KW-0456">Lyase</keyword>
<comment type="similarity">
    <text evidence="1">Belongs to the class-I fumarase family.</text>
</comment>
<dbReference type="Pfam" id="PF05683">
    <property type="entry name" value="Fumerase_C"/>
    <property type="match status" value="1"/>
</dbReference>
<evidence type="ECO:0000256" key="3">
    <source>
        <dbReference type="ARBA" id="ARBA00023239"/>
    </source>
</evidence>
<dbReference type="PANTHER" id="PTHR43351:SF3">
    <property type="entry name" value="L(+)-TARTRATE DEHYDRATASE SUBUNIT BETA"/>
    <property type="match status" value="1"/>
</dbReference>
<dbReference type="RefSeq" id="WP_012938693.1">
    <property type="nucleotide sequence ID" value="NZ_CALAKB010000032.1"/>
</dbReference>
<protein>
    <recommendedName>
        <fullName evidence="5">L(+)-tartrate dehydratase subunit beta</fullName>
        <ecNumber evidence="4">4.2.1.32</ecNumber>
    </recommendedName>
</protein>
<evidence type="ECO:0000256" key="6">
    <source>
        <dbReference type="ARBA" id="ARBA00049253"/>
    </source>
</evidence>
<dbReference type="PANTHER" id="PTHR43351">
    <property type="entry name" value="L(+)-TARTRATE DEHYDRATASE SUBUNIT BETA"/>
    <property type="match status" value="1"/>
</dbReference>
<comment type="caution">
    <text evidence="8">The sequence shown here is derived from an EMBL/GenBank/DDBJ whole genome shotgun (WGS) entry which is preliminary data.</text>
</comment>
<evidence type="ECO:0000256" key="1">
    <source>
        <dbReference type="ARBA" id="ARBA00008876"/>
    </source>
</evidence>
<dbReference type="NCBIfam" id="NF006082">
    <property type="entry name" value="PRK08228.1"/>
    <property type="match status" value="1"/>
</dbReference>
<dbReference type="Gene3D" id="3.20.130.10">
    <property type="entry name" value="Fe-S hydro-lyase, tartrate dehydratase beta-type, catalytic domain"/>
    <property type="match status" value="1"/>
</dbReference>
<dbReference type="EC" id="4.2.1.32" evidence="4"/>
<dbReference type="GeneID" id="78335041"/>
<evidence type="ECO:0000256" key="2">
    <source>
        <dbReference type="ARBA" id="ARBA00011103"/>
    </source>
</evidence>
<proteinExistence type="inferred from homology"/>
<organism evidence="8 9">
    <name type="scientific">Acidaminococcus fermentans</name>
    <dbReference type="NCBI Taxonomy" id="905"/>
    <lineage>
        <taxon>Bacteria</taxon>
        <taxon>Bacillati</taxon>
        <taxon>Bacillota</taxon>
        <taxon>Negativicutes</taxon>
        <taxon>Acidaminococcales</taxon>
        <taxon>Acidaminococcaceae</taxon>
        <taxon>Acidaminococcus</taxon>
    </lineage>
</organism>
<evidence type="ECO:0000259" key="7">
    <source>
        <dbReference type="Pfam" id="PF05683"/>
    </source>
</evidence>
<evidence type="ECO:0000313" key="9">
    <source>
        <dbReference type="Proteomes" id="UP000182379"/>
    </source>
</evidence>
<dbReference type="OMA" id="VIYMARD"/>
<evidence type="ECO:0000313" key="8">
    <source>
        <dbReference type="EMBL" id="SDW37630.1"/>
    </source>
</evidence>
<dbReference type="AlphaFoldDB" id="A0A1H2T1E1"/>
<name>A0A1H2T1E1_ACIFE</name>
<feature type="domain" description="Fe-S hydro-lyase tartrate dehydratase beta-type catalytic" evidence="7">
    <location>
        <begin position="3"/>
        <end position="182"/>
    </location>
</feature>
<dbReference type="InterPro" id="IPR004647">
    <property type="entry name" value="Fe-S_hydro-lyase_TtdB-typ_cat"/>
</dbReference>
<evidence type="ECO:0000256" key="4">
    <source>
        <dbReference type="ARBA" id="ARBA00039027"/>
    </source>
</evidence>
<dbReference type="InterPro" id="IPR036660">
    <property type="entry name" value="Fe-S_hydroAse_TtdB_cat_sf"/>
</dbReference>
<gene>
    <name evidence="8" type="ORF">SAMN05216495_10188</name>
</gene>
<accession>A0A1H2T1E1</accession>
<comment type="subunit">
    <text evidence="2">Heterotetramer of two alpha and two beta subunits.</text>
</comment>
<reference evidence="8 9" key="1">
    <citation type="submission" date="2016-10" db="EMBL/GenBank/DDBJ databases">
        <authorList>
            <person name="Varghese N."/>
            <person name="Submissions S."/>
        </authorList>
    </citation>
    <scope>NUCLEOTIDE SEQUENCE [LARGE SCALE GENOMIC DNA]</scope>
    <source>
        <strain evidence="8 9">WCC6</strain>
    </source>
</reference>
<dbReference type="EMBL" id="FNOP01000001">
    <property type="protein sequence ID" value="SDW37630.1"/>
    <property type="molecule type" value="Genomic_DNA"/>
</dbReference>